<dbReference type="CDD" id="cd02440">
    <property type="entry name" value="AdoMet_MTases"/>
    <property type="match status" value="1"/>
</dbReference>
<dbReference type="Proteomes" id="UP000028680">
    <property type="component" value="Chromosome"/>
</dbReference>
<evidence type="ECO:0000313" key="3">
    <source>
        <dbReference type="Proteomes" id="UP000028680"/>
    </source>
</evidence>
<dbReference type="GO" id="GO:0008757">
    <property type="term" value="F:S-adenosylmethionine-dependent methyltransferase activity"/>
    <property type="evidence" value="ECO:0007669"/>
    <property type="project" value="InterPro"/>
</dbReference>
<dbReference type="PANTHER" id="PTHR42912">
    <property type="entry name" value="METHYLTRANSFERASE"/>
    <property type="match status" value="1"/>
</dbReference>
<dbReference type="KEGG" id="ptp:RCA23_c02160"/>
<sequence>MKSPKIVAKGRPKGDTYYKDIASNYEKKRKKQAWWHVEQEQMAQLLDQLPDGMSVVDIPFGTGRFVPMYRKKGFKISGLDASEDMISTAQKTLGSDFDGIDARVGDAASLPFKDKEFDLLVSTRFLRDIVVFSVAKEILREFARVTKKYAIIQLGHNRKTGFTPHENSPMGGWLSENELTKLLNSYGFEVVEKSLVLEHNDEGTDIYHILCKMAP</sequence>
<dbReference type="RefSeq" id="WP_044048673.1">
    <property type="nucleotide sequence ID" value="NZ_CP003984.1"/>
</dbReference>
<keyword evidence="3" id="KW-1185">Reference proteome</keyword>
<dbReference type="AlphaFoldDB" id="A0AAN0VH67"/>
<dbReference type="InterPro" id="IPR029063">
    <property type="entry name" value="SAM-dependent_MTases_sf"/>
</dbReference>
<proteinExistence type="predicted"/>
<name>A0AAN0VH67_9RHOB</name>
<reference evidence="2 3" key="1">
    <citation type="journal article" date="2014" name="ISME J.">
        <title>Adaptation of an abundant Roseobacter RCA organism to pelagic systems revealed by genomic and transcriptomic analyses.</title>
        <authorList>
            <person name="Voget S."/>
            <person name="Wemheuer B."/>
            <person name="Brinkhoff T."/>
            <person name="Vollmers J."/>
            <person name="Dietrich S."/>
            <person name="Giebel H.A."/>
            <person name="Beardsley C."/>
            <person name="Sardemann C."/>
            <person name="Bakenhus I."/>
            <person name="Billerbeck S."/>
            <person name="Daniel R."/>
            <person name="Simon M."/>
        </authorList>
    </citation>
    <scope>NUCLEOTIDE SEQUENCE [LARGE SCALE GENOMIC DNA]</scope>
    <source>
        <strain evidence="2 3">RCA23</strain>
    </source>
</reference>
<dbReference type="EMBL" id="CP003984">
    <property type="protein sequence ID" value="AII85781.1"/>
    <property type="molecule type" value="Genomic_DNA"/>
</dbReference>
<organism evidence="2 3">
    <name type="scientific">Planktomarina temperata RCA23</name>
    <dbReference type="NCBI Taxonomy" id="666509"/>
    <lineage>
        <taxon>Bacteria</taxon>
        <taxon>Pseudomonadati</taxon>
        <taxon>Pseudomonadota</taxon>
        <taxon>Alphaproteobacteria</taxon>
        <taxon>Rhodobacterales</taxon>
        <taxon>Paracoccaceae</taxon>
        <taxon>Planktomarina</taxon>
    </lineage>
</organism>
<dbReference type="InterPro" id="IPR050508">
    <property type="entry name" value="Methyltransf_Superfamily"/>
</dbReference>
<dbReference type="GO" id="GO:0032259">
    <property type="term" value="P:methylation"/>
    <property type="evidence" value="ECO:0007669"/>
    <property type="project" value="UniProtKB-KW"/>
</dbReference>
<dbReference type="InterPro" id="IPR013216">
    <property type="entry name" value="Methyltransf_11"/>
</dbReference>
<protein>
    <submittedName>
        <fullName evidence="2">S-adenosyl-L-methionine-dependent methyltransferase</fullName>
    </submittedName>
</protein>
<keyword evidence="2" id="KW-0489">Methyltransferase</keyword>
<dbReference type="SUPFAM" id="SSF53335">
    <property type="entry name" value="S-adenosyl-L-methionine-dependent methyltransferases"/>
    <property type="match status" value="1"/>
</dbReference>
<dbReference type="Gene3D" id="3.40.50.150">
    <property type="entry name" value="Vaccinia Virus protein VP39"/>
    <property type="match status" value="1"/>
</dbReference>
<keyword evidence="2" id="KW-0808">Transferase</keyword>
<accession>A0AAN0VH67</accession>
<evidence type="ECO:0000313" key="2">
    <source>
        <dbReference type="EMBL" id="AII85781.1"/>
    </source>
</evidence>
<gene>
    <name evidence="2" type="ORF">RCA23_c02160</name>
</gene>
<dbReference type="Pfam" id="PF08241">
    <property type="entry name" value="Methyltransf_11"/>
    <property type="match status" value="1"/>
</dbReference>
<feature type="domain" description="Methyltransferase type 11" evidence="1">
    <location>
        <begin position="57"/>
        <end position="148"/>
    </location>
</feature>
<dbReference type="PANTHER" id="PTHR42912:SF80">
    <property type="entry name" value="METHYLTRANSFERASE DOMAIN-CONTAINING PROTEIN"/>
    <property type="match status" value="1"/>
</dbReference>
<evidence type="ECO:0000259" key="1">
    <source>
        <dbReference type="Pfam" id="PF08241"/>
    </source>
</evidence>